<evidence type="ECO:0000313" key="10">
    <source>
        <dbReference type="EMBL" id="AKR17275.1"/>
    </source>
</evidence>
<dbReference type="GO" id="GO:0004674">
    <property type="term" value="F:protein serine/threonine kinase activity"/>
    <property type="evidence" value="ECO:0007669"/>
    <property type="project" value="UniProtKB-KW"/>
</dbReference>
<proteinExistence type="predicted"/>
<keyword evidence="3" id="KW-0808">Transferase</keyword>
<evidence type="ECO:0000313" key="11">
    <source>
        <dbReference type="Proteomes" id="UP000201861"/>
    </source>
</evidence>
<evidence type="ECO:0000256" key="3">
    <source>
        <dbReference type="ARBA" id="ARBA00022679"/>
    </source>
</evidence>
<keyword evidence="2" id="KW-0723">Serine/threonine-protein kinase</keyword>
<protein>
    <recommendedName>
        <fullName evidence="1">non-specific serine/threonine protein kinase</fullName>
        <ecNumber evidence="1">2.7.11.1</ecNumber>
    </recommendedName>
</protein>
<gene>
    <name evidence="10" type="primary">pk-1</name>
</gene>
<dbReference type="GeneID" id="27429850"/>
<dbReference type="InterPro" id="IPR008271">
    <property type="entry name" value="Ser/Thr_kinase_AS"/>
</dbReference>
<feature type="domain" description="Protein kinase" evidence="9">
    <location>
        <begin position="17"/>
        <end position="265"/>
    </location>
</feature>
<evidence type="ECO:0000256" key="6">
    <source>
        <dbReference type="ARBA" id="ARBA00022840"/>
    </source>
</evidence>
<dbReference type="SUPFAM" id="SSF56112">
    <property type="entry name" value="Protein kinase-like (PK-like)"/>
    <property type="match status" value="1"/>
</dbReference>
<evidence type="ECO:0000259" key="9">
    <source>
        <dbReference type="PROSITE" id="PS50011"/>
    </source>
</evidence>
<evidence type="ECO:0000256" key="7">
    <source>
        <dbReference type="ARBA" id="ARBA00047899"/>
    </source>
</evidence>
<dbReference type="PANTHER" id="PTHR24356">
    <property type="entry name" value="SERINE/THREONINE-PROTEIN KINASE"/>
    <property type="match status" value="1"/>
</dbReference>
<dbReference type="RefSeq" id="YP_009249985.1">
    <property type="nucleotide sequence ID" value="NC_029997.2"/>
</dbReference>
<dbReference type="KEGG" id="vg:27429850"/>
<sequence length="266" mass="31435">MDTFIEEINDFYLDINKQSFINISSGQFSKLSVWLHKPTHKKFLIKEMVKNYNGIETFVHHLMKDNKYFIKLYYSFTSLRSNFLIMDYIENGDLFCLLQKEGQLSELETKFIVSQCADALNALHEKNIIHNDIKLENVLYKRHKQVYICDYGLCKINNSNYDGYTDGTIDYFSPEKISLNCAHDVSVDWWALGVLTHELFTGVHPYKLDPNEAITLDQLCVRQRKPLRNKHNLSFVAFNFIEELLKFNKNYRLTSYSLIKKHKFLL</sequence>
<dbReference type="EMBL" id="KR011717">
    <property type="protein sequence ID" value="AKR17275.1"/>
    <property type="molecule type" value="Genomic_DNA"/>
</dbReference>
<evidence type="ECO:0000256" key="8">
    <source>
        <dbReference type="ARBA" id="ARBA00048679"/>
    </source>
</evidence>
<dbReference type="GO" id="GO:0005524">
    <property type="term" value="F:ATP binding"/>
    <property type="evidence" value="ECO:0007669"/>
    <property type="project" value="UniProtKB-KW"/>
</dbReference>
<dbReference type="SMART" id="SM00220">
    <property type="entry name" value="S_TKc"/>
    <property type="match status" value="1"/>
</dbReference>
<comment type="catalytic activity">
    <reaction evidence="8">
        <text>L-seryl-[protein] + ATP = O-phospho-L-seryl-[protein] + ADP + H(+)</text>
        <dbReference type="Rhea" id="RHEA:17989"/>
        <dbReference type="Rhea" id="RHEA-COMP:9863"/>
        <dbReference type="Rhea" id="RHEA-COMP:11604"/>
        <dbReference type="ChEBI" id="CHEBI:15378"/>
        <dbReference type="ChEBI" id="CHEBI:29999"/>
        <dbReference type="ChEBI" id="CHEBI:30616"/>
        <dbReference type="ChEBI" id="CHEBI:83421"/>
        <dbReference type="ChEBI" id="CHEBI:456216"/>
        <dbReference type="EC" id="2.7.11.1"/>
    </reaction>
</comment>
<dbReference type="PROSITE" id="PS50011">
    <property type="entry name" value="PROTEIN_KINASE_DOM"/>
    <property type="match status" value="1"/>
</dbReference>
<accession>A0A161C6U5</accession>
<dbReference type="Proteomes" id="UP000201861">
    <property type="component" value="Segment"/>
</dbReference>
<evidence type="ECO:0000256" key="1">
    <source>
        <dbReference type="ARBA" id="ARBA00012513"/>
    </source>
</evidence>
<evidence type="ECO:0000256" key="2">
    <source>
        <dbReference type="ARBA" id="ARBA00022527"/>
    </source>
</evidence>
<dbReference type="InterPro" id="IPR050236">
    <property type="entry name" value="Ser_Thr_kinase_AGC"/>
</dbReference>
<dbReference type="Pfam" id="PF00069">
    <property type="entry name" value="Pkinase"/>
    <property type="match status" value="1"/>
</dbReference>
<comment type="catalytic activity">
    <reaction evidence="7">
        <text>L-threonyl-[protein] + ATP = O-phospho-L-threonyl-[protein] + ADP + H(+)</text>
        <dbReference type="Rhea" id="RHEA:46608"/>
        <dbReference type="Rhea" id="RHEA-COMP:11060"/>
        <dbReference type="Rhea" id="RHEA-COMP:11605"/>
        <dbReference type="ChEBI" id="CHEBI:15378"/>
        <dbReference type="ChEBI" id="CHEBI:30013"/>
        <dbReference type="ChEBI" id="CHEBI:30616"/>
        <dbReference type="ChEBI" id="CHEBI:61977"/>
        <dbReference type="ChEBI" id="CHEBI:456216"/>
        <dbReference type="EC" id="2.7.11.1"/>
    </reaction>
</comment>
<keyword evidence="6" id="KW-0067">ATP-binding</keyword>
<name>A0A161C6U5_9ABAC</name>
<evidence type="ECO:0000256" key="5">
    <source>
        <dbReference type="ARBA" id="ARBA00022777"/>
    </source>
</evidence>
<dbReference type="Gene3D" id="3.30.200.20">
    <property type="entry name" value="Phosphorylase Kinase, domain 1"/>
    <property type="match status" value="1"/>
</dbReference>
<dbReference type="Gene3D" id="1.10.510.10">
    <property type="entry name" value="Transferase(Phosphotransferase) domain 1"/>
    <property type="match status" value="1"/>
</dbReference>
<dbReference type="EC" id="2.7.11.1" evidence="1"/>
<keyword evidence="11" id="KW-1185">Reference proteome</keyword>
<dbReference type="InterPro" id="IPR011009">
    <property type="entry name" value="Kinase-like_dom_sf"/>
</dbReference>
<reference evidence="10" key="1">
    <citation type="submission" date="2017-04" db="EMBL/GenBank/DDBJ databases">
        <title>Complete genome sequence of Urbanus proteus nucleopolyhedrovirus (UrprNPV).</title>
        <authorList>
            <person name="Santos E.R."/>
            <person name="Melo F.L."/>
            <person name="Sosa-Gomez D.R."/>
            <person name="Ribeiro B.M."/>
            <person name="Ardisson-Araujo D.M.P."/>
        </authorList>
    </citation>
    <scope>NUCLEOTIDE SEQUENCE [LARGE SCALE GENOMIC DNA]</scope>
    <source>
        <strain evidence="10">Southern Brazil</strain>
    </source>
</reference>
<organism evidence="10 11">
    <name type="scientific">Urbanus proteus nucleopolyhedrovirus</name>
    <dbReference type="NCBI Taxonomy" id="1675866"/>
    <lineage>
        <taxon>Viruses</taxon>
        <taxon>Viruses incertae sedis</taxon>
        <taxon>Naldaviricetes</taxon>
        <taxon>Lefavirales</taxon>
        <taxon>Baculoviridae</taxon>
        <taxon>Alphabaculovirus</taxon>
        <taxon>Alphabaculovirus urprotei</taxon>
    </lineage>
</organism>
<keyword evidence="5 10" id="KW-0418">Kinase</keyword>
<dbReference type="PROSITE" id="PS00108">
    <property type="entry name" value="PROTEIN_KINASE_ST"/>
    <property type="match status" value="1"/>
</dbReference>
<keyword evidence="4" id="KW-0547">Nucleotide-binding</keyword>
<evidence type="ECO:0000256" key="4">
    <source>
        <dbReference type="ARBA" id="ARBA00022741"/>
    </source>
</evidence>
<dbReference type="InterPro" id="IPR000719">
    <property type="entry name" value="Prot_kinase_dom"/>
</dbReference>
<dbReference type="OrthoDB" id="8955at10239"/>